<name>A0A3S0QP70_STEMA</name>
<evidence type="ECO:0000313" key="3">
    <source>
        <dbReference type="Proteomes" id="UP000271705"/>
    </source>
</evidence>
<protein>
    <submittedName>
        <fullName evidence="2">Uncharacterized protein</fullName>
    </submittedName>
</protein>
<proteinExistence type="predicted"/>
<gene>
    <name evidence="2" type="ORF">EKL94_14475</name>
</gene>
<sequence length="142" mass="15299">MRLNLPLILLLFAMPAAITEAASPNLPVEPPRAALLSQIDQGMANAVAWEYAFNAIASCDVARIDHTLRNQHDSHPVQVQPLLDAGYTATFRTAEPYPALQDRLATLRDAEIACMAVADGRSHANVIDRASALLAYIAGQPL</sequence>
<organism evidence="2 3">
    <name type="scientific">Stenotrophomonas maltophilia</name>
    <name type="common">Pseudomonas maltophilia</name>
    <name type="synonym">Xanthomonas maltophilia</name>
    <dbReference type="NCBI Taxonomy" id="40324"/>
    <lineage>
        <taxon>Bacteria</taxon>
        <taxon>Pseudomonadati</taxon>
        <taxon>Pseudomonadota</taxon>
        <taxon>Gammaproteobacteria</taxon>
        <taxon>Lysobacterales</taxon>
        <taxon>Lysobacteraceae</taxon>
        <taxon>Stenotrophomonas</taxon>
        <taxon>Stenotrophomonas maltophilia group</taxon>
    </lineage>
</organism>
<dbReference type="AlphaFoldDB" id="A0A3S0QP70"/>
<dbReference type="Proteomes" id="UP000271705">
    <property type="component" value="Unassembled WGS sequence"/>
</dbReference>
<reference evidence="2 3" key="1">
    <citation type="submission" date="2018-12" db="EMBL/GenBank/DDBJ databases">
        <authorList>
            <person name="Kartti S."/>
            <person name="Manni A."/>
            <person name="Chemao El Fihri M.W."/>
            <person name="Laamarti M."/>
            <person name="Temsamani L."/>
            <person name="El Jamali J.E."/>
            <person name="Ouadghiri M."/>
            <person name="Ibrahimi A."/>
            <person name="Filati-Maltouf A."/>
        </authorList>
    </citation>
    <scope>NUCLEOTIDE SEQUENCE [LARGE SCALE GENOMIC DNA]</scope>
    <source>
        <strain evidence="2 3">MDMC339</strain>
    </source>
</reference>
<feature type="signal peptide" evidence="1">
    <location>
        <begin position="1"/>
        <end position="21"/>
    </location>
</feature>
<keyword evidence="1" id="KW-0732">Signal</keyword>
<feature type="chain" id="PRO_5018534650" evidence="1">
    <location>
        <begin position="22"/>
        <end position="142"/>
    </location>
</feature>
<accession>A0A3S0QP70</accession>
<dbReference type="EMBL" id="RXLZ01000041">
    <property type="protein sequence ID" value="RTQ87846.1"/>
    <property type="molecule type" value="Genomic_DNA"/>
</dbReference>
<comment type="caution">
    <text evidence="2">The sequence shown here is derived from an EMBL/GenBank/DDBJ whole genome shotgun (WGS) entry which is preliminary data.</text>
</comment>
<evidence type="ECO:0000256" key="1">
    <source>
        <dbReference type="SAM" id="SignalP"/>
    </source>
</evidence>
<dbReference type="RefSeq" id="WP_126929608.1">
    <property type="nucleotide sequence ID" value="NZ_RXLZ01000041.1"/>
</dbReference>
<evidence type="ECO:0000313" key="2">
    <source>
        <dbReference type="EMBL" id="RTQ87846.1"/>
    </source>
</evidence>